<dbReference type="EMBL" id="GBXM01036362">
    <property type="protein sequence ID" value="JAH72215.1"/>
    <property type="molecule type" value="Transcribed_RNA"/>
</dbReference>
<reference evidence="2" key="1">
    <citation type="submission" date="2014-11" db="EMBL/GenBank/DDBJ databases">
        <authorList>
            <person name="Amaro Gonzalez C."/>
        </authorList>
    </citation>
    <scope>NUCLEOTIDE SEQUENCE</scope>
</reference>
<evidence type="ECO:0000313" key="2">
    <source>
        <dbReference type="EMBL" id="JAH72215.1"/>
    </source>
</evidence>
<dbReference type="AlphaFoldDB" id="A0A0E9V427"/>
<accession>A0A0E9V427</accession>
<evidence type="ECO:0000256" key="1">
    <source>
        <dbReference type="SAM" id="MobiDB-lite"/>
    </source>
</evidence>
<proteinExistence type="predicted"/>
<sequence length="42" mass="4832">MRQNIFQGSSQQTHPCEEHSQPLKSPVHTLHPHLKQTETLSN</sequence>
<feature type="compositionally biased region" description="Polar residues" evidence="1">
    <location>
        <begin position="1"/>
        <end position="14"/>
    </location>
</feature>
<protein>
    <submittedName>
        <fullName evidence="2">Uncharacterized protein</fullName>
    </submittedName>
</protein>
<organism evidence="2">
    <name type="scientific">Anguilla anguilla</name>
    <name type="common">European freshwater eel</name>
    <name type="synonym">Muraena anguilla</name>
    <dbReference type="NCBI Taxonomy" id="7936"/>
    <lineage>
        <taxon>Eukaryota</taxon>
        <taxon>Metazoa</taxon>
        <taxon>Chordata</taxon>
        <taxon>Craniata</taxon>
        <taxon>Vertebrata</taxon>
        <taxon>Euteleostomi</taxon>
        <taxon>Actinopterygii</taxon>
        <taxon>Neopterygii</taxon>
        <taxon>Teleostei</taxon>
        <taxon>Anguilliformes</taxon>
        <taxon>Anguillidae</taxon>
        <taxon>Anguilla</taxon>
    </lineage>
</organism>
<name>A0A0E9V427_ANGAN</name>
<reference evidence="2" key="2">
    <citation type="journal article" date="2015" name="Fish Shellfish Immunol.">
        <title>Early steps in the European eel (Anguilla anguilla)-Vibrio vulnificus interaction in the gills: Role of the RtxA13 toxin.</title>
        <authorList>
            <person name="Callol A."/>
            <person name="Pajuelo D."/>
            <person name="Ebbesson L."/>
            <person name="Teles M."/>
            <person name="MacKenzie S."/>
            <person name="Amaro C."/>
        </authorList>
    </citation>
    <scope>NUCLEOTIDE SEQUENCE</scope>
</reference>
<feature type="region of interest" description="Disordered" evidence="1">
    <location>
        <begin position="1"/>
        <end position="42"/>
    </location>
</feature>